<dbReference type="PROSITE" id="PS50262">
    <property type="entry name" value="G_PROTEIN_RECEP_F1_2"/>
    <property type="match status" value="1"/>
</dbReference>
<dbReference type="InterPro" id="IPR000276">
    <property type="entry name" value="GPCR_Rhodpsn"/>
</dbReference>
<evidence type="ECO:0000256" key="1">
    <source>
        <dbReference type="ARBA" id="ARBA00004141"/>
    </source>
</evidence>
<gene>
    <name evidence="13" type="primary">LOC101856187</name>
</gene>
<keyword evidence="4 10" id="KW-1133">Transmembrane helix</keyword>
<keyword evidence="7 9" id="KW-0675">Receptor</keyword>
<dbReference type="GeneID" id="101856187"/>
<feature type="transmembrane region" description="Helical" evidence="10">
    <location>
        <begin position="84"/>
        <end position="105"/>
    </location>
</feature>
<dbReference type="Proteomes" id="UP000694888">
    <property type="component" value="Unplaced"/>
</dbReference>
<evidence type="ECO:0000256" key="4">
    <source>
        <dbReference type="ARBA" id="ARBA00022989"/>
    </source>
</evidence>
<evidence type="ECO:0000256" key="10">
    <source>
        <dbReference type="SAM" id="Phobius"/>
    </source>
</evidence>
<feature type="transmembrane region" description="Helical" evidence="10">
    <location>
        <begin position="275"/>
        <end position="300"/>
    </location>
</feature>
<organism evidence="12 13">
    <name type="scientific">Aplysia californica</name>
    <name type="common">California sea hare</name>
    <dbReference type="NCBI Taxonomy" id="6500"/>
    <lineage>
        <taxon>Eukaryota</taxon>
        <taxon>Metazoa</taxon>
        <taxon>Spiralia</taxon>
        <taxon>Lophotrochozoa</taxon>
        <taxon>Mollusca</taxon>
        <taxon>Gastropoda</taxon>
        <taxon>Heterobranchia</taxon>
        <taxon>Euthyneura</taxon>
        <taxon>Tectipleura</taxon>
        <taxon>Aplysiida</taxon>
        <taxon>Aplysioidea</taxon>
        <taxon>Aplysiidae</taxon>
        <taxon>Aplysia</taxon>
    </lineage>
</organism>
<evidence type="ECO:0000259" key="11">
    <source>
        <dbReference type="PROSITE" id="PS50262"/>
    </source>
</evidence>
<dbReference type="PRINTS" id="PR01012">
    <property type="entry name" value="NRPEPTIDEYR"/>
</dbReference>
<feature type="transmembrane region" description="Helical" evidence="10">
    <location>
        <begin position="111"/>
        <end position="140"/>
    </location>
</feature>
<dbReference type="InterPro" id="IPR000611">
    <property type="entry name" value="NPY_rcpt"/>
</dbReference>
<keyword evidence="8 9" id="KW-0807">Transducer</keyword>
<evidence type="ECO:0000256" key="7">
    <source>
        <dbReference type="ARBA" id="ARBA00023170"/>
    </source>
</evidence>
<dbReference type="Pfam" id="PF00001">
    <property type="entry name" value="7tm_1"/>
    <property type="match status" value="1"/>
</dbReference>
<dbReference type="PANTHER" id="PTHR45695:SF9">
    <property type="entry name" value="LEUCOKININ RECEPTOR"/>
    <property type="match status" value="1"/>
</dbReference>
<accession>A0ABM1A1I9</accession>
<keyword evidence="12" id="KW-1185">Reference proteome</keyword>
<proteinExistence type="inferred from homology"/>
<keyword evidence="3 9" id="KW-0812">Transmembrane</keyword>
<feature type="transmembrane region" description="Helical" evidence="10">
    <location>
        <begin position="320"/>
        <end position="339"/>
    </location>
</feature>
<evidence type="ECO:0000256" key="8">
    <source>
        <dbReference type="ARBA" id="ARBA00023224"/>
    </source>
</evidence>
<dbReference type="Gene3D" id="1.20.1070.10">
    <property type="entry name" value="Rhodopsin 7-helix transmembrane proteins"/>
    <property type="match status" value="1"/>
</dbReference>
<name>A0ABM1A1I9_APLCA</name>
<evidence type="ECO:0000256" key="6">
    <source>
        <dbReference type="ARBA" id="ARBA00023136"/>
    </source>
</evidence>
<feature type="transmembrane region" description="Helical" evidence="10">
    <location>
        <begin position="161"/>
        <end position="182"/>
    </location>
</feature>
<sequence length="379" mass="43898">MANISEGITFNYTHDHVGNFVTADMPVDFSKMEYPLPIKYKPVWEIVVKTLFYVPVIVFAIIGNIITIVVVAKNKRMQTTTNYYIVNLAVADCLVTLSCSWAHLVDDLTPFWILGSFFCTFNTFSQVLTLLASIFTLTFIACDRFFGIVFAMKAHFIERRASFTIVLIWLLSILVASPLIYYRRYQEVQWLDVTETWCDDQWPLYVYTNSDGQIVSESPARRFYYMFICVALFFLPCLIMGVAYLVIILTLWSAQVPGERISKDIKSQTKMRKRIVVMLVVILTIFIICWTPLVVCLIYSEFVHPSQNQLSSWFGPFFYFARYLAHSNSVINPLIYAGFNENFKKGFQNLYRGGDRRARYNTMVSRVDSFQSSTHMTKV</sequence>
<dbReference type="PRINTS" id="PR00237">
    <property type="entry name" value="GPCRRHODOPSN"/>
</dbReference>
<dbReference type="PROSITE" id="PS00237">
    <property type="entry name" value="G_PROTEIN_RECEP_F1_1"/>
    <property type="match status" value="1"/>
</dbReference>
<evidence type="ECO:0000256" key="5">
    <source>
        <dbReference type="ARBA" id="ARBA00023040"/>
    </source>
</evidence>
<reference evidence="13" key="1">
    <citation type="submission" date="2025-08" db="UniProtKB">
        <authorList>
            <consortium name="RefSeq"/>
        </authorList>
    </citation>
    <scope>IDENTIFICATION</scope>
</reference>
<evidence type="ECO:0000256" key="9">
    <source>
        <dbReference type="RuleBase" id="RU000688"/>
    </source>
</evidence>
<comment type="subcellular location">
    <subcellularLocation>
        <location evidence="1">Membrane</location>
        <topology evidence="1">Multi-pass membrane protein</topology>
    </subcellularLocation>
</comment>
<dbReference type="RefSeq" id="XP_012938949.1">
    <property type="nucleotide sequence ID" value="XM_013083495.2"/>
</dbReference>
<evidence type="ECO:0000313" key="13">
    <source>
        <dbReference type="RefSeq" id="XP_012938949.1"/>
    </source>
</evidence>
<feature type="transmembrane region" description="Helical" evidence="10">
    <location>
        <begin position="223"/>
        <end position="254"/>
    </location>
</feature>
<keyword evidence="6 10" id="KW-0472">Membrane</keyword>
<dbReference type="SMART" id="SM01381">
    <property type="entry name" value="7TM_GPCR_Srsx"/>
    <property type="match status" value="1"/>
</dbReference>
<comment type="similarity">
    <text evidence="2 9">Belongs to the G-protein coupled receptor 1 family.</text>
</comment>
<protein>
    <submittedName>
        <fullName evidence="13">Substance-P receptor</fullName>
    </submittedName>
</protein>
<feature type="domain" description="G-protein coupled receptors family 1 profile" evidence="11">
    <location>
        <begin position="63"/>
        <end position="336"/>
    </location>
</feature>
<evidence type="ECO:0000313" key="12">
    <source>
        <dbReference type="Proteomes" id="UP000694888"/>
    </source>
</evidence>
<dbReference type="PANTHER" id="PTHR45695">
    <property type="entry name" value="LEUCOKININ RECEPTOR-RELATED"/>
    <property type="match status" value="1"/>
</dbReference>
<keyword evidence="5 9" id="KW-0297">G-protein coupled receptor</keyword>
<evidence type="ECO:0000256" key="2">
    <source>
        <dbReference type="ARBA" id="ARBA00010663"/>
    </source>
</evidence>
<feature type="transmembrane region" description="Helical" evidence="10">
    <location>
        <begin position="51"/>
        <end position="72"/>
    </location>
</feature>
<dbReference type="InterPro" id="IPR017452">
    <property type="entry name" value="GPCR_Rhodpsn_7TM"/>
</dbReference>
<dbReference type="SUPFAM" id="SSF81321">
    <property type="entry name" value="Family A G protein-coupled receptor-like"/>
    <property type="match status" value="1"/>
</dbReference>
<evidence type="ECO:0000256" key="3">
    <source>
        <dbReference type="ARBA" id="ARBA00022692"/>
    </source>
</evidence>